<dbReference type="AlphaFoldDB" id="A0A0A8YQS3"/>
<keyword evidence="1" id="KW-0472">Membrane</keyword>
<reference evidence="2" key="1">
    <citation type="submission" date="2014-09" db="EMBL/GenBank/DDBJ databases">
        <authorList>
            <person name="Magalhaes I.L.F."/>
            <person name="Oliveira U."/>
            <person name="Santos F.R."/>
            <person name="Vidigal T.H.D.A."/>
            <person name="Brescovit A.D."/>
            <person name="Santos A.J."/>
        </authorList>
    </citation>
    <scope>NUCLEOTIDE SEQUENCE</scope>
    <source>
        <tissue evidence="2">Shoot tissue taken approximately 20 cm above the soil surface</tissue>
    </source>
</reference>
<feature type="transmembrane region" description="Helical" evidence="1">
    <location>
        <begin position="6"/>
        <end position="29"/>
    </location>
</feature>
<accession>A0A0A8YQS3</accession>
<protein>
    <submittedName>
        <fullName evidence="2">Uncharacterized protein</fullName>
    </submittedName>
</protein>
<evidence type="ECO:0000313" key="2">
    <source>
        <dbReference type="EMBL" id="JAD28746.1"/>
    </source>
</evidence>
<keyword evidence="1" id="KW-0812">Transmembrane</keyword>
<evidence type="ECO:0000256" key="1">
    <source>
        <dbReference type="SAM" id="Phobius"/>
    </source>
</evidence>
<reference evidence="2" key="2">
    <citation type="journal article" date="2015" name="Data Brief">
        <title>Shoot transcriptome of the giant reed, Arundo donax.</title>
        <authorList>
            <person name="Barrero R.A."/>
            <person name="Guerrero F.D."/>
            <person name="Moolhuijzen P."/>
            <person name="Goolsby J.A."/>
            <person name="Tidwell J."/>
            <person name="Bellgard S.E."/>
            <person name="Bellgard M.I."/>
        </authorList>
    </citation>
    <scope>NUCLEOTIDE SEQUENCE</scope>
    <source>
        <tissue evidence="2">Shoot tissue taken approximately 20 cm above the soil surface</tissue>
    </source>
</reference>
<organism evidence="2">
    <name type="scientific">Arundo donax</name>
    <name type="common">Giant reed</name>
    <name type="synonym">Donax arundinaceus</name>
    <dbReference type="NCBI Taxonomy" id="35708"/>
    <lineage>
        <taxon>Eukaryota</taxon>
        <taxon>Viridiplantae</taxon>
        <taxon>Streptophyta</taxon>
        <taxon>Embryophyta</taxon>
        <taxon>Tracheophyta</taxon>
        <taxon>Spermatophyta</taxon>
        <taxon>Magnoliopsida</taxon>
        <taxon>Liliopsida</taxon>
        <taxon>Poales</taxon>
        <taxon>Poaceae</taxon>
        <taxon>PACMAD clade</taxon>
        <taxon>Arundinoideae</taxon>
        <taxon>Arundineae</taxon>
        <taxon>Arundo</taxon>
    </lineage>
</organism>
<name>A0A0A8YQS3_ARUDO</name>
<dbReference type="EMBL" id="GBRH01269149">
    <property type="protein sequence ID" value="JAD28746.1"/>
    <property type="molecule type" value="Transcribed_RNA"/>
</dbReference>
<keyword evidence="1" id="KW-1133">Transmembrane helix</keyword>
<proteinExistence type="predicted"/>
<sequence length="31" mass="3658">MSEVYLVPFFWGTIGSCYLQFVGFLFICFDK</sequence>